<dbReference type="Proteomes" id="UP000314294">
    <property type="component" value="Unassembled WGS sequence"/>
</dbReference>
<feature type="signal peptide" evidence="1">
    <location>
        <begin position="1"/>
        <end position="26"/>
    </location>
</feature>
<accession>A0A4Z2EZ70</accession>
<name>A0A4Z2EZ70_9TELE</name>
<evidence type="ECO:0000256" key="1">
    <source>
        <dbReference type="SAM" id="SignalP"/>
    </source>
</evidence>
<evidence type="ECO:0000313" key="3">
    <source>
        <dbReference type="Proteomes" id="UP000314294"/>
    </source>
</evidence>
<proteinExistence type="predicted"/>
<gene>
    <name evidence="2" type="ORF">EYF80_056163</name>
</gene>
<comment type="caution">
    <text evidence="2">The sequence shown here is derived from an EMBL/GenBank/DDBJ whole genome shotgun (WGS) entry which is preliminary data.</text>
</comment>
<reference evidence="2 3" key="1">
    <citation type="submission" date="2019-03" db="EMBL/GenBank/DDBJ databases">
        <title>First draft genome of Liparis tanakae, snailfish: a comprehensive survey of snailfish specific genes.</title>
        <authorList>
            <person name="Kim W."/>
            <person name="Song I."/>
            <person name="Jeong J.-H."/>
            <person name="Kim D."/>
            <person name="Kim S."/>
            <person name="Ryu S."/>
            <person name="Song J.Y."/>
            <person name="Lee S.K."/>
        </authorList>
    </citation>
    <scope>NUCLEOTIDE SEQUENCE [LARGE SCALE GENOMIC DNA]</scope>
    <source>
        <tissue evidence="2">Muscle</tissue>
    </source>
</reference>
<keyword evidence="1" id="KW-0732">Signal</keyword>
<protein>
    <submittedName>
        <fullName evidence="2">Uncharacterized protein</fullName>
    </submittedName>
</protein>
<evidence type="ECO:0000313" key="2">
    <source>
        <dbReference type="EMBL" id="TNN33674.1"/>
    </source>
</evidence>
<sequence>MLLLFVRSSAVSLLLFLLFLSGGLEAAGQRGLTCAQEVPAELIRDLWSRNQQLVAELPREEHFFRRGRLLPKFCTKCRKRLIGWLEMRELMDVYQRSVFSRGVVQKLLPLHYDDLLHRIQHTLQHCCVGTSGAMSPPAGRGALQQHVWSKEAVRV</sequence>
<feature type="chain" id="PRO_5021451189" evidence="1">
    <location>
        <begin position="27"/>
        <end position="155"/>
    </location>
</feature>
<dbReference type="OrthoDB" id="8934429at2759"/>
<dbReference type="AlphaFoldDB" id="A0A4Z2EZ70"/>
<dbReference type="EMBL" id="SRLO01002165">
    <property type="protein sequence ID" value="TNN33674.1"/>
    <property type="molecule type" value="Genomic_DNA"/>
</dbReference>
<keyword evidence="3" id="KW-1185">Reference proteome</keyword>
<organism evidence="2 3">
    <name type="scientific">Liparis tanakae</name>
    <name type="common">Tanaka's snailfish</name>
    <dbReference type="NCBI Taxonomy" id="230148"/>
    <lineage>
        <taxon>Eukaryota</taxon>
        <taxon>Metazoa</taxon>
        <taxon>Chordata</taxon>
        <taxon>Craniata</taxon>
        <taxon>Vertebrata</taxon>
        <taxon>Euteleostomi</taxon>
        <taxon>Actinopterygii</taxon>
        <taxon>Neopterygii</taxon>
        <taxon>Teleostei</taxon>
        <taxon>Neoteleostei</taxon>
        <taxon>Acanthomorphata</taxon>
        <taxon>Eupercaria</taxon>
        <taxon>Perciformes</taxon>
        <taxon>Cottioidei</taxon>
        <taxon>Cottales</taxon>
        <taxon>Liparidae</taxon>
        <taxon>Liparis</taxon>
    </lineage>
</organism>